<evidence type="ECO:0000256" key="1">
    <source>
        <dbReference type="SAM" id="Phobius"/>
    </source>
</evidence>
<dbReference type="EMBL" id="KQ415990">
    <property type="protein sequence ID" value="KOF99316.1"/>
    <property type="molecule type" value="Genomic_DNA"/>
</dbReference>
<sequence length="65" mass="7782">NFFLSNFCFAIIRHVPFRVRVKLSRRHNEEEYSPHKLYTLVSHVPYFIVVVVVVVTTTISKTMEW</sequence>
<keyword evidence="1" id="KW-0472">Membrane</keyword>
<keyword evidence="1" id="KW-1133">Transmembrane helix</keyword>
<evidence type="ECO:0000313" key="2">
    <source>
        <dbReference type="EMBL" id="KOF99316.1"/>
    </source>
</evidence>
<feature type="non-terminal residue" evidence="2">
    <location>
        <position position="1"/>
    </location>
</feature>
<proteinExistence type="predicted"/>
<accession>A0A0L8ICW8</accession>
<gene>
    <name evidence="2" type="ORF">OCBIM_22018235mg</name>
</gene>
<dbReference type="STRING" id="37653.A0A0L8ICW8"/>
<dbReference type="AlphaFoldDB" id="A0A0L8ICW8"/>
<organism evidence="2">
    <name type="scientific">Octopus bimaculoides</name>
    <name type="common">California two-spotted octopus</name>
    <dbReference type="NCBI Taxonomy" id="37653"/>
    <lineage>
        <taxon>Eukaryota</taxon>
        <taxon>Metazoa</taxon>
        <taxon>Spiralia</taxon>
        <taxon>Lophotrochozoa</taxon>
        <taxon>Mollusca</taxon>
        <taxon>Cephalopoda</taxon>
        <taxon>Coleoidea</taxon>
        <taxon>Octopodiformes</taxon>
        <taxon>Octopoda</taxon>
        <taxon>Incirrata</taxon>
        <taxon>Octopodidae</taxon>
        <taxon>Octopus</taxon>
    </lineage>
</organism>
<reference evidence="2" key="1">
    <citation type="submission" date="2015-07" db="EMBL/GenBank/DDBJ databases">
        <title>MeaNS - Measles Nucleotide Surveillance Program.</title>
        <authorList>
            <person name="Tran T."/>
            <person name="Druce J."/>
        </authorList>
    </citation>
    <scope>NUCLEOTIDE SEQUENCE</scope>
    <source>
        <strain evidence="2">UCB-OBI-ISO-001</strain>
        <tissue evidence="2">Gonad</tissue>
    </source>
</reference>
<name>A0A0L8ICW8_OCTBM</name>
<keyword evidence="1" id="KW-0812">Transmembrane</keyword>
<protein>
    <submittedName>
        <fullName evidence="2">Uncharacterized protein</fullName>
    </submittedName>
</protein>
<dbReference type="InterPro" id="IPR023621">
    <property type="entry name" value="Ribosomal_eL31_dom_sf"/>
</dbReference>
<feature type="transmembrane region" description="Helical" evidence="1">
    <location>
        <begin position="37"/>
        <end position="59"/>
    </location>
</feature>
<dbReference type="Gene3D" id="3.10.440.10">
    <property type="match status" value="1"/>
</dbReference>